<keyword evidence="7" id="KW-0411">Iron-sulfur</keyword>
<dbReference type="InterPro" id="IPR015424">
    <property type="entry name" value="PyrdxlP-dep_Trfase"/>
</dbReference>
<dbReference type="Gene3D" id="3.90.1150.10">
    <property type="entry name" value="Aspartate Aminotransferase, domain 1"/>
    <property type="match status" value="1"/>
</dbReference>
<keyword evidence="11" id="KW-1185">Reference proteome</keyword>
<evidence type="ECO:0000256" key="1">
    <source>
        <dbReference type="ARBA" id="ARBA00001933"/>
    </source>
</evidence>
<evidence type="ECO:0000256" key="5">
    <source>
        <dbReference type="ARBA" id="ARBA00022898"/>
    </source>
</evidence>
<keyword evidence="4" id="KW-0479">Metal-binding</keyword>
<dbReference type="InterPro" id="IPR015421">
    <property type="entry name" value="PyrdxlP-dep_Trfase_major"/>
</dbReference>
<gene>
    <name evidence="10" type="ORF">EG19_05850</name>
</gene>
<name>A0A062XZB6_9BACT</name>
<dbReference type="InterPro" id="IPR016454">
    <property type="entry name" value="Cysteine_dSase"/>
</dbReference>
<protein>
    <recommendedName>
        <fullName evidence="9">Aminotransferase class V domain-containing protein</fullName>
    </recommendedName>
</protein>
<evidence type="ECO:0000313" key="11">
    <source>
        <dbReference type="Proteomes" id="UP000027284"/>
    </source>
</evidence>
<reference evidence="10 11" key="1">
    <citation type="submission" date="2014-04" db="EMBL/GenBank/DDBJ databases">
        <title>The Genome Sequence of Thermoanaerobaculum aquaticum MP-01, The First Cultivated Group 23 Acidobacterium.</title>
        <authorList>
            <person name="Stamps B.W."/>
            <person name="Losey N.A."/>
            <person name="Lawson P.A."/>
            <person name="Stevenson B.S."/>
        </authorList>
    </citation>
    <scope>NUCLEOTIDE SEQUENCE [LARGE SCALE GENOMIC DNA]</scope>
    <source>
        <strain evidence="10 11">MP-01</strain>
    </source>
</reference>
<dbReference type="RefSeq" id="WP_038049789.1">
    <property type="nucleotide sequence ID" value="NZ_JMFG01000022.1"/>
</dbReference>
<dbReference type="InterPro" id="IPR000192">
    <property type="entry name" value="Aminotrans_V_dom"/>
</dbReference>
<dbReference type="Gene3D" id="1.10.260.50">
    <property type="match status" value="1"/>
</dbReference>
<evidence type="ECO:0000256" key="7">
    <source>
        <dbReference type="ARBA" id="ARBA00023014"/>
    </source>
</evidence>
<dbReference type="PANTHER" id="PTHR11601">
    <property type="entry name" value="CYSTEINE DESULFURYLASE FAMILY MEMBER"/>
    <property type="match status" value="1"/>
</dbReference>
<evidence type="ECO:0000256" key="8">
    <source>
        <dbReference type="ARBA" id="ARBA00050776"/>
    </source>
</evidence>
<dbReference type="GO" id="GO:0031071">
    <property type="term" value="F:cysteine desulfurase activity"/>
    <property type="evidence" value="ECO:0007669"/>
    <property type="project" value="UniProtKB-EC"/>
</dbReference>
<evidence type="ECO:0000313" key="10">
    <source>
        <dbReference type="EMBL" id="KDA53446.1"/>
    </source>
</evidence>
<proteinExistence type="inferred from homology"/>
<dbReference type="PANTHER" id="PTHR11601:SF34">
    <property type="entry name" value="CYSTEINE DESULFURASE"/>
    <property type="match status" value="1"/>
</dbReference>
<keyword evidence="3" id="KW-0808">Transferase</keyword>
<dbReference type="InterPro" id="IPR015422">
    <property type="entry name" value="PyrdxlP-dep_Trfase_small"/>
</dbReference>
<keyword evidence="5" id="KW-0663">Pyridoxal phosphate</keyword>
<dbReference type="AlphaFoldDB" id="A0A062XZB6"/>
<accession>A0A062XZB6</accession>
<dbReference type="Gene3D" id="3.40.640.10">
    <property type="entry name" value="Type I PLP-dependent aspartate aminotransferase-like (Major domain)"/>
    <property type="match status" value="1"/>
</dbReference>
<evidence type="ECO:0000256" key="4">
    <source>
        <dbReference type="ARBA" id="ARBA00022723"/>
    </source>
</evidence>
<comment type="cofactor">
    <cofactor evidence="1">
        <name>pyridoxal 5'-phosphate</name>
        <dbReference type="ChEBI" id="CHEBI:597326"/>
    </cofactor>
</comment>
<dbReference type="Proteomes" id="UP000027284">
    <property type="component" value="Unassembled WGS sequence"/>
</dbReference>
<dbReference type="SUPFAM" id="SSF53383">
    <property type="entry name" value="PLP-dependent transferases"/>
    <property type="match status" value="1"/>
</dbReference>
<dbReference type="OrthoDB" id="9808002at2"/>
<feature type="domain" description="Aminotransferase class V" evidence="9">
    <location>
        <begin position="3"/>
        <end position="362"/>
    </location>
</feature>
<organism evidence="10 11">
    <name type="scientific">Thermoanaerobaculum aquaticum</name>
    <dbReference type="NCBI Taxonomy" id="1312852"/>
    <lineage>
        <taxon>Bacteria</taxon>
        <taxon>Pseudomonadati</taxon>
        <taxon>Acidobacteriota</taxon>
        <taxon>Thermoanaerobaculia</taxon>
        <taxon>Thermoanaerobaculales</taxon>
        <taxon>Thermoanaerobaculaceae</taxon>
        <taxon>Thermoanaerobaculum</taxon>
    </lineage>
</organism>
<sequence>MRVYLDHNATTFPFPEVWEKVGELQSLALGNPSSIHQEGRLARRLVEEARNRVAALLGASPQEVVFTSGGTEANTMALWGLARALGGPNGVRLYLGATEHPSVFSAAEALAGFGAQVDVLPVDRQGLIRREVLGEVRPPAVVCVQLANHETGVLQPISELVTEVSRPGVLVHCDAVQAVGKVALSFRQLGVHTLALSGHKIGGLPGAGALLVRDGLELPAFIPGEQELRRRGGTEPLVAIHALGWACHFLRERLGFWAKVGELRDHMERILKERIADLVIFGQGVPRVANTSCLGLPAPLAGNVAVAALDLEGFAVSSGPACSSGASLPSAVVRAMGFNDWAARTLRVSLGLTTQREEIELFAEALEKIVARSR</sequence>
<evidence type="ECO:0000256" key="6">
    <source>
        <dbReference type="ARBA" id="ARBA00023004"/>
    </source>
</evidence>
<comment type="catalytic activity">
    <reaction evidence="8">
        <text>(sulfur carrier)-H + L-cysteine = (sulfur carrier)-SH + L-alanine</text>
        <dbReference type="Rhea" id="RHEA:43892"/>
        <dbReference type="Rhea" id="RHEA-COMP:14737"/>
        <dbReference type="Rhea" id="RHEA-COMP:14739"/>
        <dbReference type="ChEBI" id="CHEBI:29917"/>
        <dbReference type="ChEBI" id="CHEBI:35235"/>
        <dbReference type="ChEBI" id="CHEBI:57972"/>
        <dbReference type="ChEBI" id="CHEBI:64428"/>
        <dbReference type="EC" id="2.8.1.7"/>
    </reaction>
</comment>
<dbReference type="PIRSF" id="PIRSF005572">
    <property type="entry name" value="NifS"/>
    <property type="match status" value="1"/>
</dbReference>
<dbReference type="Pfam" id="PF00266">
    <property type="entry name" value="Aminotran_5"/>
    <property type="match status" value="1"/>
</dbReference>
<dbReference type="EMBL" id="JMFG01000022">
    <property type="protein sequence ID" value="KDA53446.1"/>
    <property type="molecule type" value="Genomic_DNA"/>
</dbReference>
<comment type="caution">
    <text evidence="10">The sequence shown here is derived from an EMBL/GenBank/DDBJ whole genome shotgun (WGS) entry which is preliminary data.</text>
</comment>
<comment type="similarity">
    <text evidence="2">Belongs to the class-V pyridoxal-phosphate-dependent aminotransferase family. NifS/IscS subfamily.</text>
</comment>
<dbReference type="GO" id="GO:0051536">
    <property type="term" value="F:iron-sulfur cluster binding"/>
    <property type="evidence" value="ECO:0007669"/>
    <property type="project" value="UniProtKB-KW"/>
</dbReference>
<dbReference type="GO" id="GO:0046872">
    <property type="term" value="F:metal ion binding"/>
    <property type="evidence" value="ECO:0007669"/>
    <property type="project" value="UniProtKB-KW"/>
</dbReference>
<evidence type="ECO:0000256" key="2">
    <source>
        <dbReference type="ARBA" id="ARBA00006490"/>
    </source>
</evidence>
<evidence type="ECO:0000259" key="9">
    <source>
        <dbReference type="Pfam" id="PF00266"/>
    </source>
</evidence>
<dbReference type="STRING" id="1312852.EG19_05850"/>
<evidence type="ECO:0000256" key="3">
    <source>
        <dbReference type="ARBA" id="ARBA00022679"/>
    </source>
</evidence>
<keyword evidence="6" id="KW-0408">Iron</keyword>